<feature type="compositionally biased region" description="Polar residues" evidence="1">
    <location>
        <begin position="1"/>
        <end position="10"/>
    </location>
</feature>
<organism evidence="2">
    <name type="scientific">Ditylum brightwellii</name>
    <dbReference type="NCBI Taxonomy" id="49249"/>
    <lineage>
        <taxon>Eukaryota</taxon>
        <taxon>Sar</taxon>
        <taxon>Stramenopiles</taxon>
        <taxon>Ochrophyta</taxon>
        <taxon>Bacillariophyta</taxon>
        <taxon>Mediophyceae</taxon>
        <taxon>Lithodesmiophycidae</taxon>
        <taxon>Lithodesmiales</taxon>
        <taxon>Lithodesmiaceae</taxon>
        <taxon>Ditylum</taxon>
    </lineage>
</organism>
<feature type="compositionally biased region" description="Basic and acidic residues" evidence="1">
    <location>
        <begin position="101"/>
        <end position="120"/>
    </location>
</feature>
<feature type="region of interest" description="Disordered" evidence="1">
    <location>
        <begin position="1"/>
        <end position="30"/>
    </location>
</feature>
<reference evidence="2" key="1">
    <citation type="submission" date="2021-01" db="EMBL/GenBank/DDBJ databases">
        <authorList>
            <person name="Corre E."/>
            <person name="Pelletier E."/>
            <person name="Niang G."/>
            <person name="Scheremetjew M."/>
            <person name="Finn R."/>
            <person name="Kale V."/>
            <person name="Holt S."/>
            <person name="Cochrane G."/>
            <person name="Meng A."/>
            <person name="Brown T."/>
            <person name="Cohen L."/>
        </authorList>
    </citation>
    <scope>NUCLEOTIDE SEQUENCE</scope>
    <source>
        <strain evidence="2">Pop2</strain>
    </source>
</reference>
<dbReference type="EMBL" id="HBGN01007755">
    <property type="protein sequence ID" value="CAD9318556.1"/>
    <property type="molecule type" value="Transcribed_RNA"/>
</dbReference>
<feature type="compositionally biased region" description="Polar residues" evidence="1">
    <location>
        <begin position="140"/>
        <end position="149"/>
    </location>
</feature>
<gene>
    <name evidence="2" type="ORF">DBRI1063_LOCUS4923</name>
</gene>
<feature type="compositionally biased region" description="Basic and acidic residues" evidence="1">
    <location>
        <begin position="81"/>
        <end position="91"/>
    </location>
</feature>
<accession>A0A7S1YT69</accession>
<evidence type="ECO:0000313" key="2">
    <source>
        <dbReference type="EMBL" id="CAD9318556.1"/>
    </source>
</evidence>
<dbReference type="AlphaFoldDB" id="A0A7S1YT69"/>
<feature type="compositionally biased region" description="Basic and acidic residues" evidence="1">
    <location>
        <begin position="11"/>
        <end position="21"/>
    </location>
</feature>
<name>A0A7S1YT69_9STRA</name>
<feature type="region of interest" description="Disordered" evidence="1">
    <location>
        <begin position="81"/>
        <end position="238"/>
    </location>
</feature>
<feature type="compositionally biased region" description="Basic and acidic residues" evidence="1">
    <location>
        <begin position="176"/>
        <end position="207"/>
    </location>
</feature>
<feature type="compositionally biased region" description="Acidic residues" evidence="1">
    <location>
        <begin position="158"/>
        <end position="174"/>
    </location>
</feature>
<evidence type="ECO:0000256" key="1">
    <source>
        <dbReference type="SAM" id="MobiDB-lite"/>
    </source>
</evidence>
<protein>
    <submittedName>
        <fullName evidence="2">Uncharacterized protein</fullName>
    </submittedName>
</protein>
<feature type="compositionally biased region" description="Low complexity" evidence="1">
    <location>
        <begin position="218"/>
        <end position="235"/>
    </location>
</feature>
<proteinExistence type="predicted"/>
<sequence>MPSISDNSRIINEKLEDKPTTKTETSTDDSAGEIELNVVYSNSFRENECDNNGGMNGVDLSNENAIDTITETVATDGIKAHEKMKDDDVSKDQTVIQADATDEKSQHLAEKQGEGKDVPKELAISPSQSQATPGCERTKTNIPTPNLNTVGKGHSVDVSEEMDDASSIEDECDSDASLRKEDLPKEGPNGKDSDGTSRRSIRIRETTTIDELNSTETASSSSSSSSSIASSASGSRFNRCTTTTSWSCFYCLWFDCSGSGSSFITCELGFI</sequence>